<dbReference type="PANTHER" id="PTHR22926:SF3">
    <property type="entry name" value="UNDECAPRENYL-PHOSPHATE ALPHA-N-ACETYLGLUCOSAMINYL 1-PHOSPHATE TRANSFERASE"/>
    <property type="match status" value="1"/>
</dbReference>
<comment type="cofactor">
    <cofactor evidence="7">
        <name>Mg(2+)</name>
        <dbReference type="ChEBI" id="CHEBI:18420"/>
    </cofactor>
</comment>
<feature type="transmembrane region" description="Helical" evidence="8">
    <location>
        <begin position="213"/>
        <end position="230"/>
    </location>
</feature>
<feature type="transmembrane region" description="Helical" evidence="8">
    <location>
        <begin position="291"/>
        <end position="312"/>
    </location>
</feature>
<feature type="transmembrane region" description="Helical" evidence="8">
    <location>
        <begin position="236"/>
        <end position="254"/>
    </location>
</feature>
<keyword evidence="2" id="KW-1003">Cell membrane</keyword>
<sequence length="346" mass="39679">MNDILPLSFLIGLGFIFINNTVSTKWSRNLRNSPQTMHKKSVSRFGGIAVFFSLLIISTISDLKEYQFLREAVFVSSPVFLLGLADDFNIEIKPALRLAVLFMISLLFYYVLGIKAYNLNIPFVDYLFTFEIFALLFICFAVAGMINAFNMIDGINGLLMLFCLSVCLSILIFPQSAINLEFYLYLVALFFAILGVFILNFPFGRIFLGDGGAYFLGAMIVIGLIKYYQVNDLSPWYVMLMLVYPVTDVLFSIYRRITLQVSTLEPDNQHLHHLIYKRVSKLELKSENKKHFLVTFMTFIIYSPFLLGANYFSKDTQILQILTLIFVSIYIVIYFLLAPRGFLRNG</sequence>
<feature type="transmembrane region" description="Helical" evidence="8">
    <location>
        <begin position="318"/>
        <end position="337"/>
    </location>
</feature>
<keyword evidence="7" id="KW-0460">Magnesium</keyword>
<evidence type="ECO:0000256" key="4">
    <source>
        <dbReference type="ARBA" id="ARBA00022692"/>
    </source>
</evidence>
<evidence type="ECO:0000256" key="6">
    <source>
        <dbReference type="ARBA" id="ARBA00023136"/>
    </source>
</evidence>
<dbReference type="Proteomes" id="UP000315825">
    <property type="component" value="Unassembled WGS sequence"/>
</dbReference>
<evidence type="ECO:0000256" key="2">
    <source>
        <dbReference type="ARBA" id="ARBA00022475"/>
    </source>
</evidence>
<evidence type="ECO:0000256" key="3">
    <source>
        <dbReference type="ARBA" id="ARBA00022679"/>
    </source>
</evidence>
<evidence type="ECO:0000313" key="10">
    <source>
        <dbReference type="Proteomes" id="UP000315825"/>
    </source>
</evidence>
<gene>
    <name evidence="9" type="ORF">EVA92_02225</name>
</gene>
<evidence type="ECO:0000256" key="5">
    <source>
        <dbReference type="ARBA" id="ARBA00022989"/>
    </source>
</evidence>
<keyword evidence="6 8" id="KW-0472">Membrane</keyword>
<dbReference type="GO" id="GO:0016780">
    <property type="term" value="F:phosphotransferase activity, for other substituted phosphate groups"/>
    <property type="evidence" value="ECO:0007669"/>
    <property type="project" value="InterPro"/>
</dbReference>
<feature type="transmembrane region" description="Helical" evidence="8">
    <location>
        <begin position="42"/>
        <end position="60"/>
    </location>
</feature>
<evidence type="ECO:0000313" key="9">
    <source>
        <dbReference type="EMBL" id="RZO26582.1"/>
    </source>
</evidence>
<evidence type="ECO:0008006" key="11">
    <source>
        <dbReference type="Google" id="ProtNLM"/>
    </source>
</evidence>
<dbReference type="GO" id="GO:0005886">
    <property type="term" value="C:plasma membrane"/>
    <property type="evidence" value="ECO:0007669"/>
    <property type="project" value="UniProtKB-SubCell"/>
</dbReference>
<dbReference type="PANTHER" id="PTHR22926">
    <property type="entry name" value="PHOSPHO-N-ACETYLMURAMOYL-PENTAPEPTIDE-TRANSFERASE"/>
    <property type="match status" value="1"/>
</dbReference>
<dbReference type="Pfam" id="PF00953">
    <property type="entry name" value="Glycos_transf_4"/>
    <property type="match status" value="1"/>
</dbReference>
<organism evidence="9 10">
    <name type="scientific">SAR86 cluster bacterium</name>
    <dbReference type="NCBI Taxonomy" id="2030880"/>
    <lineage>
        <taxon>Bacteria</taxon>
        <taxon>Pseudomonadati</taxon>
        <taxon>Pseudomonadota</taxon>
        <taxon>Gammaproteobacteria</taxon>
        <taxon>SAR86 cluster</taxon>
    </lineage>
</organism>
<keyword evidence="4 8" id="KW-0812">Transmembrane</keyword>
<protein>
    <recommendedName>
        <fullName evidence="11">Undecaprenyl/decaprenyl-phosphate alpha-N-acetylglucosaminyl 1-phosphate transferase</fullName>
    </recommendedName>
</protein>
<keyword evidence="7" id="KW-0479">Metal-binding</keyword>
<keyword evidence="5 8" id="KW-1133">Transmembrane helix</keyword>
<name>A0A520MZC3_9GAMM</name>
<evidence type="ECO:0000256" key="8">
    <source>
        <dbReference type="SAM" id="Phobius"/>
    </source>
</evidence>
<feature type="transmembrane region" description="Helical" evidence="8">
    <location>
        <begin position="6"/>
        <end position="22"/>
    </location>
</feature>
<dbReference type="GO" id="GO:0046872">
    <property type="term" value="F:metal ion binding"/>
    <property type="evidence" value="ECO:0007669"/>
    <property type="project" value="UniProtKB-KW"/>
</dbReference>
<feature type="transmembrane region" description="Helical" evidence="8">
    <location>
        <begin position="182"/>
        <end position="201"/>
    </location>
</feature>
<feature type="transmembrane region" description="Helical" evidence="8">
    <location>
        <begin position="126"/>
        <end position="146"/>
    </location>
</feature>
<feature type="binding site" evidence="7">
    <location>
        <position position="210"/>
    </location>
    <ligand>
        <name>Mg(2+)</name>
        <dbReference type="ChEBI" id="CHEBI:18420"/>
    </ligand>
</feature>
<comment type="caution">
    <text evidence="9">The sequence shown here is derived from an EMBL/GenBank/DDBJ whole genome shotgun (WGS) entry which is preliminary data.</text>
</comment>
<comment type="subcellular location">
    <subcellularLocation>
        <location evidence="1">Cell membrane</location>
        <topology evidence="1">Multi-pass membrane protein</topology>
    </subcellularLocation>
</comment>
<keyword evidence="3" id="KW-0808">Transferase</keyword>
<proteinExistence type="predicted"/>
<feature type="transmembrane region" description="Helical" evidence="8">
    <location>
        <begin position="96"/>
        <end position="114"/>
    </location>
</feature>
<dbReference type="GO" id="GO:0071555">
    <property type="term" value="P:cell wall organization"/>
    <property type="evidence" value="ECO:0007669"/>
    <property type="project" value="TreeGrafter"/>
</dbReference>
<accession>A0A520MZC3</accession>
<dbReference type="AlphaFoldDB" id="A0A520MZC3"/>
<feature type="transmembrane region" description="Helical" evidence="8">
    <location>
        <begin position="158"/>
        <end position="176"/>
    </location>
</feature>
<dbReference type="CDD" id="cd06912">
    <property type="entry name" value="GT_MraY_like"/>
    <property type="match status" value="1"/>
</dbReference>
<dbReference type="EMBL" id="SHBE01000003">
    <property type="protein sequence ID" value="RZO26582.1"/>
    <property type="molecule type" value="Genomic_DNA"/>
</dbReference>
<dbReference type="GO" id="GO:0044038">
    <property type="term" value="P:cell wall macromolecule biosynthetic process"/>
    <property type="evidence" value="ECO:0007669"/>
    <property type="project" value="TreeGrafter"/>
</dbReference>
<reference evidence="9 10" key="1">
    <citation type="submission" date="2019-02" db="EMBL/GenBank/DDBJ databases">
        <title>Prokaryotic population dynamics and viral predation in marine succession experiment using metagenomics: the confinement effect.</title>
        <authorList>
            <person name="Haro-Moreno J.M."/>
            <person name="Rodriguez-Valera F."/>
            <person name="Lopez-Perez M."/>
        </authorList>
    </citation>
    <scope>NUCLEOTIDE SEQUENCE [LARGE SCALE GENOMIC DNA]</scope>
    <source>
        <strain evidence="9">MED-G159</strain>
    </source>
</reference>
<feature type="binding site" evidence="7">
    <location>
        <position position="150"/>
    </location>
    <ligand>
        <name>Mg(2+)</name>
        <dbReference type="ChEBI" id="CHEBI:18420"/>
    </ligand>
</feature>
<feature type="transmembrane region" description="Helical" evidence="8">
    <location>
        <begin position="66"/>
        <end position="84"/>
    </location>
</feature>
<evidence type="ECO:0000256" key="1">
    <source>
        <dbReference type="ARBA" id="ARBA00004651"/>
    </source>
</evidence>
<dbReference type="InterPro" id="IPR000715">
    <property type="entry name" value="Glycosyl_transferase_4"/>
</dbReference>
<evidence type="ECO:0000256" key="7">
    <source>
        <dbReference type="PIRSR" id="PIRSR600715-1"/>
    </source>
</evidence>
<dbReference type="GO" id="GO:0009103">
    <property type="term" value="P:lipopolysaccharide biosynthetic process"/>
    <property type="evidence" value="ECO:0007669"/>
    <property type="project" value="TreeGrafter"/>
</dbReference>